<reference evidence="3" key="1">
    <citation type="submission" date="2016-10" db="EMBL/GenBank/DDBJ databases">
        <authorList>
            <person name="Varghese N."/>
            <person name="Submissions S."/>
        </authorList>
    </citation>
    <scope>NUCLEOTIDE SEQUENCE [LARGE SCALE GENOMIC DNA]</scope>
    <source>
        <strain evidence="3">CGMCC 1.11012</strain>
    </source>
</reference>
<evidence type="ECO:0008006" key="4">
    <source>
        <dbReference type="Google" id="ProtNLM"/>
    </source>
</evidence>
<feature type="chain" id="PRO_5038872763" description="Lipoprotein" evidence="1">
    <location>
        <begin position="22"/>
        <end position="264"/>
    </location>
</feature>
<feature type="signal peptide" evidence="1">
    <location>
        <begin position="1"/>
        <end position="21"/>
    </location>
</feature>
<dbReference type="InterPro" id="IPR046720">
    <property type="entry name" value="DUF6612"/>
</dbReference>
<protein>
    <recommendedName>
        <fullName evidence="4">Lipoprotein</fullName>
    </recommendedName>
</protein>
<gene>
    <name evidence="2" type="ORF">SAMN05216192_12140</name>
</gene>
<keyword evidence="3" id="KW-1185">Reference proteome</keyword>
<evidence type="ECO:0000313" key="2">
    <source>
        <dbReference type="EMBL" id="SDJ65820.1"/>
    </source>
</evidence>
<dbReference type="STRING" id="1174501.SAMN05216192_12140"/>
<name>A0A1G8VKZ1_9BACL</name>
<dbReference type="Pfam" id="PF20316">
    <property type="entry name" value="DUF6612"/>
    <property type="match status" value="1"/>
</dbReference>
<evidence type="ECO:0000313" key="3">
    <source>
        <dbReference type="Proteomes" id="UP000199050"/>
    </source>
</evidence>
<dbReference type="RefSeq" id="WP_090716041.1">
    <property type="nucleotide sequence ID" value="NZ_CBCSKY010000021.1"/>
</dbReference>
<proteinExistence type="predicted"/>
<dbReference type="AlphaFoldDB" id="A0A1G8VKZ1"/>
<accession>A0A1G8VKZ1</accession>
<dbReference type="OrthoDB" id="1957331at2"/>
<organism evidence="2 3">
    <name type="scientific">Paenibacillus typhae</name>
    <dbReference type="NCBI Taxonomy" id="1174501"/>
    <lineage>
        <taxon>Bacteria</taxon>
        <taxon>Bacillati</taxon>
        <taxon>Bacillota</taxon>
        <taxon>Bacilli</taxon>
        <taxon>Bacillales</taxon>
        <taxon>Paenibacillaceae</taxon>
        <taxon>Paenibacillus</taxon>
    </lineage>
</organism>
<dbReference type="Proteomes" id="UP000199050">
    <property type="component" value="Unassembled WGS sequence"/>
</dbReference>
<keyword evidence="1" id="KW-0732">Signal</keyword>
<dbReference type="EMBL" id="FNDX01000021">
    <property type="protein sequence ID" value="SDJ65820.1"/>
    <property type="molecule type" value="Genomic_DNA"/>
</dbReference>
<dbReference type="PROSITE" id="PS51257">
    <property type="entry name" value="PROKAR_LIPOPROTEIN"/>
    <property type="match status" value="1"/>
</dbReference>
<evidence type="ECO:0000256" key="1">
    <source>
        <dbReference type="SAM" id="SignalP"/>
    </source>
</evidence>
<sequence length="264" mass="29428">MKKWGKGMLAALIAVSLTGCADGGKPDTKLPDAEELIDRIAEAGSGLNSYVQESQSKITTEISADIGVKEIISETATTSEYILNPLQLHQTGSTIVDDKQPMDAESYLTDSGYYMYYNGFWRKMPDTMLEDLKFAAEVQSSPVQRMEQLKTILPYVNVSQEGDEYVLSAHLSGEETKELENFYKLQYSSDNLAGEQLALVKSLSLEYRVNKQTYWPTGTVEELVTEEQLEGEGTYREVKQTTSIGQYNTVKEIVIPEEALKAAE</sequence>